<keyword evidence="4" id="KW-1185">Reference proteome</keyword>
<dbReference type="OrthoDB" id="3881168at2759"/>
<name>A0A2S6C7C0_9PEZI</name>
<evidence type="ECO:0000313" key="3">
    <source>
        <dbReference type="EMBL" id="PPJ55610.1"/>
    </source>
</evidence>
<proteinExistence type="predicted"/>
<evidence type="ECO:0000256" key="1">
    <source>
        <dbReference type="SAM" id="MobiDB-lite"/>
    </source>
</evidence>
<protein>
    <submittedName>
        <fullName evidence="3">Uncharacterized protein</fullName>
    </submittedName>
</protein>
<evidence type="ECO:0000313" key="4">
    <source>
        <dbReference type="Proteomes" id="UP000237631"/>
    </source>
</evidence>
<dbReference type="Proteomes" id="UP000237631">
    <property type="component" value="Unassembled WGS sequence"/>
</dbReference>
<comment type="caution">
    <text evidence="3">The sequence shown here is derived from an EMBL/GenBank/DDBJ whole genome shotgun (WGS) entry which is preliminary data.</text>
</comment>
<feature type="compositionally biased region" description="Basic and acidic residues" evidence="1">
    <location>
        <begin position="364"/>
        <end position="376"/>
    </location>
</feature>
<organism evidence="3 4">
    <name type="scientific">Cercospora berteroae</name>
    <dbReference type="NCBI Taxonomy" id="357750"/>
    <lineage>
        <taxon>Eukaryota</taxon>
        <taxon>Fungi</taxon>
        <taxon>Dikarya</taxon>
        <taxon>Ascomycota</taxon>
        <taxon>Pezizomycotina</taxon>
        <taxon>Dothideomycetes</taxon>
        <taxon>Dothideomycetidae</taxon>
        <taxon>Mycosphaerellales</taxon>
        <taxon>Mycosphaerellaceae</taxon>
        <taxon>Cercospora</taxon>
    </lineage>
</organism>
<dbReference type="EMBL" id="PNEN01000536">
    <property type="protein sequence ID" value="PPJ55610.1"/>
    <property type="molecule type" value="Genomic_DNA"/>
</dbReference>
<keyword evidence="2" id="KW-0732">Signal</keyword>
<feature type="signal peptide" evidence="2">
    <location>
        <begin position="1"/>
        <end position="25"/>
    </location>
</feature>
<sequence>MHPHIKPAVFLATNYLFLQTSIALAQEHQAIAIPQLQTDINQIQEQNVTDTNNNNNPIQVIDPSDQTTYISPNSPTAIPTPSTSTLGQLVICTTLTGENDALYGASSECRTYAALTSFASLTGTAATAGILTASETRSGVGGVRTTMISETMVTGTRTGSATETTARPTEPGQAESGAERGVGSMGLWTMITIITPSRAMPVSTTPLHKNHIDHWSGHITWEQYIDNLLIFCTQKDPFGYMTVSWCKKICPIEETQVELIKAVFNTYRQSTTNNDHHYGTIEEVEEKLTVLEGSGLPEEGIIGVKKALAWRACHDKQAKTLEFLLERGGFPIEWPLLKKTDWLSKSSRYPEMARMVNESRILTEARENMPPKRIEDMSPAEVVDEGGQLPVKW</sequence>
<accession>A0A2S6C7C0</accession>
<feature type="compositionally biased region" description="Low complexity" evidence="1">
    <location>
        <begin position="154"/>
        <end position="167"/>
    </location>
</feature>
<feature type="region of interest" description="Disordered" evidence="1">
    <location>
        <begin position="364"/>
        <end position="393"/>
    </location>
</feature>
<dbReference type="AlphaFoldDB" id="A0A2S6C7C0"/>
<gene>
    <name evidence="3" type="ORF">CBER1_03733</name>
</gene>
<evidence type="ECO:0000256" key="2">
    <source>
        <dbReference type="SAM" id="SignalP"/>
    </source>
</evidence>
<feature type="chain" id="PRO_5015759370" evidence="2">
    <location>
        <begin position="26"/>
        <end position="393"/>
    </location>
</feature>
<reference evidence="4" key="1">
    <citation type="journal article" date="2017" name="bioRxiv">
        <title>Conservation of a gene cluster reveals novel cercosporin biosynthetic mechanisms and extends production to the genus Colletotrichum.</title>
        <authorList>
            <person name="de Jonge R."/>
            <person name="Ebert M.K."/>
            <person name="Huitt-Roehl C.R."/>
            <person name="Pal P."/>
            <person name="Suttle J.C."/>
            <person name="Spanner R.E."/>
            <person name="Neubauer J.D."/>
            <person name="Jurick W.M.II."/>
            <person name="Stott K.A."/>
            <person name="Secor G.A."/>
            <person name="Thomma B.P.H.J."/>
            <person name="Van de Peer Y."/>
            <person name="Townsend C.A."/>
            <person name="Bolton M.D."/>
        </authorList>
    </citation>
    <scope>NUCLEOTIDE SEQUENCE [LARGE SCALE GENOMIC DNA]</scope>
    <source>
        <strain evidence="4">CBS538.71</strain>
    </source>
</reference>
<feature type="region of interest" description="Disordered" evidence="1">
    <location>
        <begin position="154"/>
        <end position="180"/>
    </location>
</feature>